<reference evidence="2" key="1">
    <citation type="journal article" date="2018" name="Genome Biol. Evol.">
        <title>Genomics and development of Lentinus tigrinus, a white-rot wood-decaying mushroom with dimorphic fruiting bodies.</title>
        <authorList>
            <person name="Wu B."/>
            <person name="Xu Z."/>
            <person name="Knudson A."/>
            <person name="Carlson A."/>
            <person name="Chen N."/>
            <person name="Kovaka S."/>
            <person name="LaButti K."/>
            <person name="Lipzen A."/>
            <person name="Pennachio C."/>
            <person name="Riley R."/>
            <person name="Schakwitz W."/>
            <person name="Umezawa K."/>
            <person name="Ohm R.A."/>
            <person name="Grigoriev I.V."/>
            <person name="Nagy L.G."/>
            <person name="Gibbons J."/>
            <person name="Hibbett D."/>
        </authorList>
    </citation>
    <scope>NUCLEOTIDE SEQUENCE [LARGE SCALE GENOMIC DNA]</scope>
    <source>
        <strain evidence="2">ALCF2SS1-6</strain>
    </source>
</reference>
<dbReference type="AlphaFoldDB" id="A0A5C2SKU0"/>
<protein>
    <submittedName>
        <fullName evidence="2">Uncharacterized protein</fullName>
    </submittedName>
</protein>
<dbReference type="Proteomes" id="UP000313359">
    <property type="component" value="Unassembled WGS sequence"/>
</dbReference>
<feature type="region of interest" description="Disordered" evidence="1">
    <location>
        <begin position="23"/>
        <end position="47"/>
    </location>
</feature>
<evidence type="ECO:0000256" key="1">
    <source>
        <dbReference type="SAM" id="MobiDB-lite"/>
    </source>
</evidence>
<organism evidence="2 3">
    <name type="scientific">Lentinus tigrinus ALCF2SS1-6</name>
    <dbReference type="NCBI Taxonomy" id="1328759"/>
    <lineage>
        <taxon>Eukaryota</taxon>
        <taxon>Fungi</taxon>
        <taxon>Dikarya</taxon>
        <taxon>Basidiomycota</taxon>
        <taxon>Agaricomycotina</taxon>
        <taxon>Agaricomycetes</taxon>
        <taxon>Polyporales</taxon>
        <taxon>Polyporaceae</taxon>
        <taxon>Lentinus</taxon>
    </lineage>
</organism>
<sequence length="172" mass="18204">MHSSLLNPAHHFVGLPSPYRPPRPVPAATAPSHSLAPDAFESSSSSPFSSTAHPAYFVRGRAQAAHRWKSIMMLLLASRAPHSALKVKTQSSRVFAPQADALPSLPLPGPVAYPRHKSHPSSLSASTCQLSPGFLGLVGPSTDCLNASPVVLNPHSEFSLTFVNRSSTGRTP</sequence>
<dbReference type="EMBL" id="ML122255">
    <property type="protein sequence ID" value="RPD63884.1"/>
    <property type="molecule type" value="Genomic_DNA"/>
</dbReference>
<proteinExistence type="predicted"/>
<name>A0A5C2SKU0_9APHY</name>
<accession>A0A5C2SKU0</accession>
<gene>
    <name evidence="2" type="ORF">L227DRAFT_364977</name>
</gene>
<evidence type="ECO:0000313" key="2">
    <source>
        <dbReference type="EMBL" id="RPD63884.1"/>
    </source>
</evidence>
<keyword evidence="3" id="KW-1185">Reference proteome</keyword>
<evidence type="ECO:0000313" key="3">
    <source>
        <dbReference type="Proteomes" id="UP000313359"/>
    </source>
</evidence>